<evidence type="ECO:0000256" key="1">
    <source>
        <dbReference type="ARBA" id="ARBA00006817"/>
    </source>
</evidence>
<evidence type="ECO:0000256" key="2">
    <source>
        <dbReference type="SAM" id="MobiDB-lite"/>
    </source>
</evidence>
<feature type="region of interest" description="Disordered" evidence="2">
    <location>
        <begin position="137"/>
        <end position="156"/>
    </location>
</feature>
<dbReference type="Gene3D" id="3.30.530.20">
    <property type="match status" value="1"/>
</dbReference>
<evidence type="ECO:0000313" key="4">
    <source>
        <dbReference type="EMBL" id="SEK98156.1"/>
    </source>
</evidence>
<organism evidence="4 5">
    <name type="scientific">Stigmatella aurantiaca</name>
    <dbReference type="NCBI Taxonomy" id="41"/>
    <lineage>
        <taxon>Bacteria</taxon>
        <taxon>Pseudomonadati</taxon>
        <taxon>Myxococcota</taxon>
        <taxon>Myxococcia</taxon>
        <taxon>Myxococcales</taxon>
        <taxon>Cystobacterineae</taxon>
        <taxon>Archangiaceae</taxon>
        <taxon>Stigmatella</taxon>
    </lineage>
</organism>
<gene>
    <name evidence="4" type="ORF">SAMN05444354_103236</name>
</gene>
<dbReference type="EMBL" id="FOAP01000003">
    <property type="protein sequence ID" value="SEK98156.1"/>
    <property type="molecule type" value="Genomic_DNA"/>
</dbReference>
<reference evidence="5" key="1">
    <citation type="submission" date="2016-10" db="EMBL/GenBank/DDBJ databases">
        <authorList>
            <person name="Varghese N."/>
            <person name="Submissions S."/>
        </authorList>
    </citation>
    <scope>NUCLEOTIDE SEQUENCE [LARGE SCALE GENOMIC DNA]</scope>
    <source>
        <strain evidence="5">DSM 17044</strain>
    </source>
</reference>
<dbReference type="RefSeq" id="WP_075005834.1">
    <property type="nucleotide sequence ID" value="NZ_FOAP01000003.1"/>
</dbReference>
<sequence>MTTKTIRRELKFTQPPAVVWRALATREALADWMYPNDFEPRVGHRFTFRVPPDPRAQFDGLVVHCEVLRCVPPSELEFTWVVGEGWLDTRVTYRLEADGDGTRVLFAHTGFKEDQAFHGAEYGWKMMHGKLDKTLKKAPGGAELPPPVSDNPALKA</sequence>
<dbReference type="InterPro" id="IPR023393">
    <property type="entry name" value="START-like_dom_sf"/>
</dbReference>
<proteinExistence type="inferred from homology"/>
<name>A0A1H7LGZ3_STIAU</name>
<comment type="similarity">
    <text evidence="1">Belongs to the AHA1 family.</text>
</comment>
<feature type="domain" description="Activator of Hsp90 ATPase homologue 1/2-like C-terminal" evidence="3">
    <location>
        <begin position="15"/>
        <end position="136"/>
    </location>
</feature>
<dbReference type="CDD" id="cd07814">
    <property type="entry name" value="SRPBCC_CalC_Aha1-like"/>
    <property type="match status" value="1"/>
</dbReference>
<dbReference type="OrthoDB" id="9803476at2"/>
<dbReference type="SUPFAM" id="SSF55961">
    <property type="entry name" value="Bet v1-like"/>
    <property type="match status" value="1"/>
</dbReference>
<protein>
    <submittedName>
        <fullName evidence="4">Uncharacterized conserved protein YndB, AHSA1/START domain</fullName>
    </submittedName>
</protein>
<evidence type="ECO:0000259" key="3">
    <source>
        <dbReference type="Pfam" id="PF08327"/>
    </source>
</evidence>
<dbReference type="Proteomes" id="UP000182719">
    <property type="component" value="Unassembled WGS sequence"/>
</dbReference>
<accession>A0A1H7LGZ3</accession>
<dbReference type="Pfam" id="PF08327">
    <property type="entry name" value="AHSA1"/>
    <property type="match status" value="1"/>
</dbReference>
<dbReference type="InterPro" id="IPR013538">
    <property type="entry name" value="ASHA1/2-like_C"/>
</dbReference>
<dbReference type="AlphaFoldDB" id="A0A1H7LGZ3"/>
<evidence type="ECO:0000313" key="5">
    <source>
        <dbReference type="Proteomes" id="UP000182719"/>
    </source>
</evidence>
<keyword evidence="5" id="KW-1185">Reference proteome</keyword>